<organism evidence="1 2">
    <name type="scientific">Methylorubrum extorquens</name>
    <name type="common">Methylobacterium dichloromethanicum</name>
    <name type="synonym">Methylobacterium extorquens</name>
    <dbReference type="NCBI Taxonomy" id="408"/>
    <lineage>
        <taxon>Bacteria</taxon>
        <taxon>Pseudomonadati</taxon>
        <taxon>Pseudomonadota</taxon>
        <taxon>Alphaproteobacteria</taxon>
        <taxon>Hyphomicrobiales</taxon>
        <taxon>Methylobacteriaceae</taxon>
        <taxon>Methylorubrum</taxon>
    </lineage>
</organism>
<sequence>MSAERYGRYGDRKISAWLKAVGWWVNDKRAERIWLRGGRKVPAKRTVVQRLSLH</sequence>
<dbReference type="AlphaFoldDB" id="A0AAX3WIM9"/>
<gene>
    <name evidence="1" type="ORF">KEC54_01015</name>
</gene>
<evidence type="ECO:0008006" key="3">
    <source>
        <dbReference type="Google" id="ProtNLM"/>
    </source>
</evidence>
<dbReference type="Proteomes" id="UP001223720">
    <property type="component" value="Chromosome"/>
</dbReference>
<name>A0AAX3WIM9_METEX</name>
<accession>A0AAX3WIM9</accession>
<proteinExistence type="predicted"/>
<reference evidence="1" key="1">
    <citation type="journal article" date="2022" name="Biotechnol. Bioprocess Eng.">
        <title>Pan-genome Analysis Reveals Comparative Genomic Features of Central Metabolic Pathways in Methylorubrum extorquens.</title>
        <authorList>
            <person name="Lee G.M."/>
            <person name="Scott-Nevros Z.K."/>
            <person name="Lee S.-M."/>
            <person name="Kim D."/>
        </authorList>
    </citation>
    <scope>NUCLEOTIDE SEQUENCE</scope>
    <source>
        <strain evidence="1">ATCC 55366</strain>
    </source>
</reference>
<evidence type="ECO:0000313" key="2">
    <source>
        <dbReference type="Proteomes" id="UP001223720"/>
    </source>
</evidence>
<evidence type="ECO:0000313" key="1">
    <source>
        <dbReference type="EMBL" id="WHQ70278.1"/>
    </source>
</evidence>
<dbReference type="EMBL" id="CP073633">
    <property type="protein sequence ID" value="WHQ70278.1"/>
    <property type="molecule type" value="Genomic_DNA"/>
</dbReference>
<protein>
    <recommendedName>
        <fullName evidence="3">HTH-like domain-containing protein</fullName>
    </recommendedName>
</protein>